<keyword evidence="2" id="KW-1185">Reference proteome</keyword>
<evidence type="ECO:0000313" key="1">
    <source>
        <dbReference type="EMBL" id="KAJ8875650.1"/>
    </source>
</evidence>
<dbReference type="EMBL" id="JARBHB010000009">
    <property type="protein sequence ID" value="KAJ8875650.1"/>
    <property type="molecule type" value="Genomic_DNA"/>
</dbReference>
<name>A0ABQ9GUC8_9NEOP</name>
<reference evidence="1 2" key="1">
    <citation type="submission" date="2023-02" db="EMBL/GenBank/DDBJ databases">
        <title>LHISI_Scaffold_Assembly.</title>
        <authorList>
            <person name="Stuart O.P."/>
            <person name="Cleave R."/>
            <person name="Magrath M.J.L."/>
            <person name="Mikheyev A.S."/>
        </authorList>
    </citation>
    <scope>NUCLEOTIDE SEQUENCE [LARGE SCALE GENOMIC DNA]</scope>
    <source>
        <strain evidence="1">Daus_M_001</strain>
        <tissue evidence="1">Leg muscle</tissue>
    </source>
</reference>
<protein>
    <submittedName>
        <fullName evidence="1">Uncharacterized protein</fullName>
    </submittedName>
</protein>
<accession>A0ABQ9GUC8</accession>
<gene>
    <name evidence="1" type="ORF">PR048_023547</name>
</gene>
<dbReference type="Proteomes" id="UP001159363">
    <property type="component" value="Chromosome 8"/>
</dbReference>
<evidence type="ECO:0000313" key="2">
    <source>
        <dbReference type="Proteomes" id="UP001159363"/>
    </source>
</evidence>
<sequence length="332" mass="36941">MKQRHISRAGEMGDPRENPLIRDIVQHDSQMRKFGSDPSLEGGAGVVCESAVARGSVRRVNYMQILGVTPSKIQQVPPQYKATFPPLNHSDNGLCNQAKSLVDLRNSLVKVNAVRLTLYVTDSAVPEGKSITKSCPGCSPRTKMIRVQFPMDHSRFPYAIIMEEFVVGRRTSPVYFSFSHNCISLQFRKYFSHHPWSAEYASSLGILVAGESPTNYLCLNVSVRIFVYGVCPALTVCPFVLSKTLQYAKTERRVGTNLGGSKVPLRERGAISRNLTEHVDDKVKALVKAPEDTIRIVHEVNAFGAQLYAIEAAENPLFNELLQAEEPFPDNF</sequence>
<comment type="caution">
    <text evidence="1">The sequence shown here is derived from an EMBL/GenBank/DDBJ whole genome shotgun (WGS) entry which is preliminary data.</text>
</comment>
<proteinExistence type="predicted"/>
<organism evidence="1 2">
    <name type="scientific">Dryococelus australis</name>
    <dbReference type="NCBI Taxonomy" id="614101"/>
    <lineage>
        <taxon>Eukaryota</taxon>
        <taxon>Metazoa</taxon>
        <taxon>Ecdysozoa</taxon>
        <taxon>Arthropoda</taxon>
        <taxon>Hexapoda</taxon>
        <taxon>Insecta</taxon>
        <taxon>Pterygota</taxon>
        <taxon>Neoptera</taxon>
        <taxon>Polyneoptera</taxon>
        <taxon>Phasmatodea</taxon>
        <taxon>Verophasmatodea</taxon>
        <taxon>Anareolatae</taxon>
        <taxon>Phasmatidae</taxon>
        <taxon>Eurycanthinae</taxon>
        <taxon>Dryococelus</taxon>
    </lineage>
</organism>